<evidence type="ECO:0000256" key="1">
    <source>
        <dbReference type="SAM" id="MobiDB-lite"/>
    </source>
</evidence>
<feature type="compositionally biased region" description="Low complexity" evidence="1">
    <location>
        <begin position="167"/>
        <end position="188"/>
    </location>
</feature>
<evidence type="ECO:0000313" key="3">
    <source>
        <dbReference type="EMBL" id="QFQ12596.1"/>
    </source>
</evidence>
<dbReference type="KEGG" id="alq:C7Y71_005970"/>
<evidence type="ECO:0000256" key="2">
    <source>
        <dbReference type="SAM" id="SignalP"/>
    </source>
</evidence>
<keyword evidence="2" id="KW-0732">Signal</keyword>
<sequence length="240" mass="26954">MKKIFIFLMLFEALSLNAQWINPFNPFANPNAYQDAYNQGQLMGAKINIKSYIAKGDYRAANDAARKAELDLLAQGIKSGEISFLYGLTSEIMLAINWSNLDNFSRETNKEIIISKYENAVAWGFNAREYLSRVKRGEFYQNDRKLFNNISNYFAAQMNMPLNNGGINYNNSNSSSSSSSGRRQCPSCGGSGKGMDEIIWQPDYTGRGNDRYCSTCNRTMSAHSHHRKNCGVCLGSGYVQ</sequence>
<dbReference type="OrthoDB" id="10019283at2"/>
<dbReference type="EMBL" id="CP033459">
    <property type="protein sequence ID" value="QFQ12596.1"/>
    <property type="molecule type" value="Genomic_DNA"/>
</dbReference>
<dbReference type="AlphaFoldDB" id="A0A5P8E6N9"/>
<protein>
    <submittedName>
        <fullName evidence="3">Uncharacterized protein</fullName>
    </submittedName>
</protein>
<name>A0A5P8E6N9_9BACT</name>
<feature type="region of interest" description="Disordered" evidence="1">
    <location>
        <begin position="167"/>
        <end position="194"/>
    </location>
</feature>
<dbReference type="Proteomes" id="UP000249375">
    <property type="component" value="Chromosome"/>
</dbReference>
<keyword evidence="4" id="KW-1185">Reference proteome</keyword>
<feature type="signal peptide" evidence="2">
    <location>
        <begin position="1"/>
        <end position="18"/>
    </location>
</feature>
<organism evidence="3 4">
    <name type="scientific">Pseudoprevotella muciniphila</name>
    <dbReference type="NCBI Taxonomy" id="2133944"/>
    <lineage>
        <taxon>Bacteria</taxon>
        <taxon>Pseudomonadati</taxon>
        <taxon>Bacteroidota</taxon>
        <taxon>Bacteroidia</taxon>
        <taxon>Bacteroidales</taxon>
        <taxon>Prevotellaceae</taxon>
        <taxon>Pseudoprevotella</taxon>
    </lineage>
</organism>
<proteinExistence type="predicted"/>
<gene>
    <name evidence="3" type="ORF">C7Y71_005970</name>
</gene>
<accession>A0A5P8E6N9</accession>
<dbReference type="RefSeq" id="WP_111899190.1">
    <property type="nucleotide sequence ID" value="NZ_CP033459.1"/>
</dbReference>
<reference evidence="3 4" key="1">
    <citation type="submission" date="2018-11" db="EMBL/GenBank/DDBJ databases">
        <authorList>
            <person name="Na S.W."/>
            <person name="Baik M."/>
        </authorList>
    </citation>
    <scope>NUCLEOTIDE SEQUENCE [LARGE SCALE GENOMIC DNA]</scope>
    <source>
        <strain evidence="3 4">E39</strain>
    </source>
</reference>
<evidence type="ECO:0000313" key="4">
    <source>
        <dbReference type="Proteomes" id="UP000249375"/>
    </source>
</evidence>
<feature type="chain" id="PRO_5024322639" evidence="2">
    <location>
        <begin position="19"/>
        <end position="240"/>
    </location>
</feature>